<dbReference type="EMBL" id="CAEZXE010000145">
    <property type="protein sequence ID" value="CAB4688182.1"/>
    <property type="molecule type" value="Genomic_DNA"/>
</dbReference>
<proteinExistence type="predicted"/>
<evidence type="ECO:0000313" key="3">
    <source>
        <dbReference type="EMBL" id="CAB4578431.1"/>
    </source>
</evidence>
<accession>A0A6J6EP84</accession>
<keyword evidence="1" id="KW-0812">Transmembrane</keyword>
<keyword evidence="1" id="KW-1133">Transmembrane helix</keyword>
<dbReference type="EMBL" id="CAEZTR010000050">
    <property type="protein sequence ID" value="CAB4578431.1"/>
    <property type="molecule type" value="Genomic_DNA"/>
</dbReference>
<dbReference type="AlphaFoldDB" id="A0A6J6EP84"/>
<gene>
    <name evidence="2" type="ORF">UFOPK1495_01142</name>
    <name evidence="3" type="ORF">UFOPK1711_00982</name>
    <name evidence="4" type="ORF">UFOPK2350_01429</name>
</gene>
<keyword evidence="1" id="KW-0472">Membrane</keyword>
<protein>
    <submittedName>
        <fullName evidence="3">Unannotated protein</fullName>
    </submittedName>
</protein>
<evidence type="ECO:0000256" key="1">
    <source>
        <dbReference type="SAM" id="Phobius"/>
    </source>
</evidence>
<feature type="transmembrane region" description="Helical" evidence="1">
    <location>
        <begin position="27"/>
        <end position="46"/>
    </location>
</feature>
<dbReference type="EMBL" id="CAEZSU010000118">
    <property type="protein sequence ID" value="CAB4555158.1"/>
    <property type="molecule type" value="Genomic_DNA"/>
</dbReference>
<name>A0A6J6EP84_9ZZZZ</name>
<reference evidence="3" key="1">
    <citation type="submission" date="2020-05" db="EMBL/GenBank/DDBJ databases">
        <authorList>
            <person name="Chiriac C."/>
            <person name="Salcher M."/>
            <person name="Ghai R."/>
            <person name="Kavagutti S V."/>
        </authorList>
    </citation>
    <scope>NUCLEOTIDE SEQUENCE</scope>
</reference>
<sequence length="186" mass="20628">MDLEDNDSTVSDDEVEPLSFRARTARVLALLAVLVIVGLWGWALFFPPSETPPATLKDRAFPEAAEAICTNAAQQLSQFPKAYATPNPIERADVVAKSDVILYAMLDQLSAVALPSDANEASNITEWLGDWRTYVGDREAYATALRSDPDARFYVSVKDRQQISKPIDFFATMNKMYNCVTPDDTE</sequence>
<organism evidence="3">
    <name type="scientific">freshwater metagenome</name>
    <dbReference type="NCBI Taxonomy" id="449393"/>
    <lineage>
        <taxon>unclassified sequences</taxon>
        <taxon>metagenomes</taxon>
        <taxon>ecological metagenomes</taxon>
    </lineage>
</organism>
<evidence type="ECO:0000313" key="4">
    <source>
        <dbReference type="EMBL" id="CAB4688182.1"/>
    </source>
</evidence>
<evidence type="ECO:0000313" key="2">
    <source>
        <dbReference type="EMBL" id="CAB4555158.1"/>
    </source>
</evidence>